<keyword evidence="1" id="KW-0812">Transmembrane</keyword>
<dbReference type="InterPro" id="IPR014710">
    <property type="entry name" value="RmlC-like_jellyroll"/>
</dbReference>
<dbReference type="Gene3D" id="2.60.120.10">
    <property type="entry name" value="Jelly Rolls"/>
    <property type="match status" value="1"/>
</dbReference>
<dbReference type="InterPro" id="IPR018490">
    <property type="entry name" value="cNMP-bd_dom_sf"/>
</dbReference>
<evidence type="ECO:0000313" key="3">
    <source>
        <dbReference type="EMBL" id="MCF2870151.1"/>
    </source>
</evidence>
<dbReference type="Proteomes" id="UP001200557">
    <property type="component" value="Unassembled WGS sequence"/>
</dbReference>
<feature type="transmembrane region" description="Helical" evidence="1">
    <location>
        <begin position="6"/>
        <end position="25"/>
    </location>
</feature>
<reference evidence="3 4" key="1">
    <citation type="submission" date="2022-01" db="EMBL/GenBank/DDBJ databases">
        <title>Octadecabacter sp. nov., isolated from a marine alga.</title>
        <authorList>
            <person name="Jin M.S."/>
            <person name="Kim H.M."/>
            <person name="Han D.M."/>
            <person name="Jung J.J."/>
            <person name="Jeon C.O."/>
        </authorList>
    </citation>
    <scope>NUCLEOTIDE SEQUENCE [LARGE SCALE GENOMIC DNA]</scope>
    <source>
        <strain evidence="3 4">G9-8</strain>
    </source>
</reference>
<dbReference type="InterPro" id="IPR000595">
    <property type="entry name" value="cNMP-bd_dom"/>
</dbReference>
<keyword evidence="1" id="KW-0472">Membrane</keyword>
<keyword evidence="4" id="KW-1185">Reference proteome</keyword>
<dbReference type="RefSeq" id="WP_235224264.1">
    <property type="nucleotide sequence ID" value="NZ_JAKGAQ010000001.1"/>
</dbReference>
<protein>
    <submittedName>
        <fullName evidence="3">Cyclic nucleotide-binding domain-containing protein</fullName>
    </submittedName>
</protein>
<feature type="transmembrane region" description="Helical" evidence="1">
    <location>
        <begin position="56"/>
        <end position="76"/>
    </location>
</feature>
<organism evidence="3 4">
    <name type="scientific">Octadecabacter dasysiphoniae</name>
    <dbReference type="NCBI Taxonomy" id="2909341"/>
    <lineage>
        <taxon>Bacteria</taxon>
        <taxon>Pseudomonadati</taxon>
        <taxon>Pseudomonadota</taxon>
        <taxon>Alphaproteobacteria</taxon>
        <taxon>Rhodobacterales</taxon>
        <taxon>Roseobacteraceae</taxon>
        <taxon>Octadecabacter</taxon>
    </lineage>
</organism>
<feature type="domain" description="Cyclic nucleotide-binding" evidence="2">
    <location>
        <begin position="93"/>
        <end position="188"/>
    </location>
</feature>
<gene>
    <name evidence="3" type="ORF">L0664_03645</name>
</gene>
<dbReference type="SUPFAM" id="SSF51206">
    <property type="entry name" value="cAMP-binding domain-like"/>
    <property type="match status" value="1"/>
</dbReference>
<proteinExistence type="predicted"/>
<dbReference type="PROSITE" id="PS50042">
    <property type="entry name" value="CNMP_BINDING_3"/>
    <property type="match status" value="1"/>
</dbReference>
<dbReference type="EMBL" id="JAKGAQ010000001">
    <property type="protein sequence ID" value="MCF2870151.1"/>
    <property type="molecule type" value="Genomic_DNA"/>
</dbReference>
<evidence type="ECO:0000313" key="4">
    <source>
        <dbReference type="Proteomes" id="UP001200557"/>
    </source>
</evidence>
<dbReference type="SMART" id="SM00100">
    <property type="entry name" value="cNMP"/>
    <property type="match status" value="1"/>
</dbReference>
<keyword evidence="1" id="KW-1133">Transmembrane helix</keyword>
<sequence>MFDFFTPAVLVSLASGCYALGYLIINKMQLRLFVLIGSAFYIAYYATAAAEPLYGAIYTTIGLTTANLIGMIILTMGRFRIALPRAHADIYDRFNIVNPGDFRQVMKHATRTTLDQDTVVTHEGDTVTHLVYVIKGAINVTKTGAQFTMPAGVFIGEVAYLLDRPSAATSTVLAGAEIVRWDLNDMRRTSARNPRFKLAMDAILGHDLAQKVTHAVAHPASPVVPA</sequence>
<feature type="transmembrane region" description="Helical" evidence="1">
    <location>
        <begin position="32"/>
        <end position="50"/>
    </location>
</feature>
<dbReference type="CDD" id="cd00038">
    <property type="entry name" value="CAP_ED"/>
    <property type="match status" value="1"/>
</dbReference>
<evidence type="ECO:0000259" key="2">
    <source>
        <dbReference type="PROSITE" id="PS50042"/>
    </source>
</evidence>
<accession>A0ABS9CVE6</accession>
<dbReference type="Pfam" id="PF00027">
    <property type="entry name" value="cNMP_binding"/>
    <property type="match status" value="1"/>
</dbReference>
<comment type="caution">
    <text evidence="3">The sequence shown here is derived from an EMBL/GenBank/DDBJ whole genome shotgun (WGS) entry which is preliminary data.</text>
</comment>
<name>A0ABS9CVE6_9RHOB</name>
<evidence type="ECO:0000256" key="1">
    <source>
        <dbReference type="SAM" id="Phobius"/>
    </source>
</evidence>